<evidence type="ECO:0000313" key="1">
    <source>
        <dbReference type="EMBL" id="EKC50942.1"/>
    </source>
</evidence>
<dbReference type="AlphaFoldDB" id="K1RQM2"/>
<dbReference type="InterPro" id="IPR044929">
    <property type="entry name" value="DNA/RNA_non-sp_Endonuclease_sf"/>
</dbReference>
<sequence>GGGAWNNLESFVDAQVCADTTYIVVGTYFEPFTDAYGKSCTSSKIDFGGRSDVSRPSMFYYLLLRTKNGNTKNR</sequence>
<proteinExistence type="predicted"/>
<organism evidence="1">
    <name type="scientific">human gut metagenome</name>
    <dbReference type="NCBI Taxonomy" id="408170"/>
    <lineage>
        <taxon>unclassified sequences</taxon>
        <taxon>metagenomes</taxon>
        <taxon>organismal metagenomes</taxon>
    </lineage>
</organism>
<dbReference type="Gene3D" id="3.40.570.10">
    <property type="entry name" value="Extracellular Endonuclease, subunit A"/>
    <property type="match status" value="1"/>
</dbReference>
<dbReference type="EMBL" id="AJWY01012086">
    <property type="protein sequence ID" value="EKC50942.1"/>
    <property type="molecule type" value="Genomic_DNA"/>
</dbReference>
<gene>
    <name evidence="1" type="ORF">LEA_17651</name>
</gene>
<reference evidence="1" key="1">
    <citation type="journal article" date="2013" name="Environ. Microbiol.">
        <title>Microbiota from the distal guts of lean and obese adolescents exhibit partial functional redundancy besides clear differences in community structure.</title>
        <authorList>
            <person name="Ferrer M."/>
            <person name="Ruiz A."/>
            <person name="Lanza F."/>
            <person name="Haange S.B."/>
            <person name="Oberbach A."/>
            <person name="Till H."/>
            <person name="Bargiela R."/>
            <person name="Campoy C."/>
            <person name="Segura M.T."/>
            <person name="Richter M."/>
            <person name="von Bergen M."/>
            <person name="Seifert J."/>
            <person name="Suarez A."/>
        </authorList>
    </citation>
    <scope>NUCLEOTIDE SEQUENCE</scope>
</reference>
<accession>K1RQM2</accession>
<name>K1RQM2_9ZZZZ</name>
<feature type="non-terminal residue" evidence="1">
    <location>
        <position position="1"/>
    </location>
</feature>
<comment type="caution">
    <text evidence="1">The sequence shown here is derived from an EMBL/GenBank/DDBJ whole genome shotgun (WGS) entry which is preliminary data.</text>
</comment>
<dbReference type="SUPFAM" id="SSF54060">
    <property type="entry name" value="His-Me finger endonucleases"/>
    <property type="match status" value="1"/>
</dbReference>
<protein>
    <submittedName>
        <fullName evidence="1">Uncharacterized protein</fullName>
    </submittedName>
</protein>
<dbReference type="InterPro" id="IPR044925">
    <property type="entry name" value="His-Me_finger_sf"/>
</dbReference>